<proteinExistence type="predicted"/>
<dbReference type="AlphaFoldDB" id="A0A1Y1S9E6"/>
<keyword evidence="5" id="KW-1185">Reference proteome</keyword>
<evidence type="ECO:0000313" key="4">
    <source>
        <dbReference type="EMBL" id="ORD95107.1"/>
    </source>
</evidence>
<accession>A0A1Y1S9E6</accession>
<dbReference type="CDD" id="cd06257">
    <property type="entry name" value="DnaJ"/>
    <property type="match status" value="1"/>
</dbReference>
<comment type="caution">
    <text evidence="4">The sequence shown here is derived from an EMBL/GenBank/DDBJ whole genome shotgun (WGS) entry which is preliminary data.</text>
</comment>
<keyword evidence="2" id="KW-0472">Membrane</keyword>
<evidence type="ECO:0000259" key="3">
    <source>
        <dbReference type="PROSITE" id="PS50076"/>
    </source>
</evidence>
<dbReference type="OrthoDB" id="436519at2759"/>
<evidence type="ECO:0000256" key="2">
    <source>
        <dbReference type="SAM" id="Phobius"/>
    </source>
</evidence>
<dbReference type="EMBL" id="LWDP01000003">
    <property type="protein sequence ID" value="ORD95107.1"/>
    <property type="molecule type" value="Genomic_DNA"/>
</dbReference>
<keyword evidence="2" id="KW-0812">Transmembrane</keyword>
<evidence type="ECO:0000313" key="5">
    <source>
        <dbReference type="Proteomes" id="UP000192639"/>
    </source>
</evidence>
<dbReference type="VEuPathDB" id="MicrosporidiaDB:ECANGB1_2779"/>
<evidence type="ECO:0000256" key="1">
    <source>
        <dbReference type="SAM" id="Coils"/>
    </source>
</evidence>
<sequence>MKEKKEIEADLSKLKQKLKNACETDRIEELQRDIRKMEEIRRILLLNENDFYGILECSRSNTLDEIRASFREKATLIHPSRTRLTGSNSALQNAYAHLNTLAKKIDYDKEDEPIIPPGYDRFNENVSNNEVFYRNPGWGGISASIGIVDWRIQYNFYLNELYNHTVFRQSSRSNTSESRTVQFSRLITSFGLLLIIICLLYQGP</sequence>
<dbReference type="Proteomes" id="UP000192639">
    <property type="component" value="Unassembled WGS sequence"/>
</dbReference>
<organism evidence="4 5">
    <name type="scientific">Enterospora canceri</name>
    <dbReference type="NCBI Taxonomy" id="1081671"/>
    <lineage>
        <taxon>Eukaryota</taxon>
        <taxon>Fungi</taxon>
        <taxon>Fungi incertae sedis</taxon>
        <taxon>Microsporidia</taxon>
        <taxon>Enterocytozoonidae</taxon>
        <taxon>Enterospora</taxon>
    </lineage>
</organism>
<reference evidence="4 5" key="1">
    <citation type="journal article" date="2017" name="Environ. Microbiol.">
        <title>Decay of the glycolytic pathway and adaptation to intranuclear parasitism within Enterocytozoonidae microsporidia.</title>
        <authorList>
            <person name="Wiredu Boakye D."/>
            <person name="Jaroenlak P."/>
            <person name="Prachumwat A."/>
            <person name="Williams T.A."/>
            <person name="Bateman K.S."/>
            <person name="Itsathitphaisarn O."/>
            <person name="Sritunyalucksana K."/>
            <person name="Paszkiewicz K.H."/>
            <person name="Moore K.A."/>
            <person name="Stentiford G.D."/>
            <person name="Williams B.A."/>
        </authorList>
    </citation>
    <scope>NUCLEOTIDE SEQUENCE [LARGE SCALE GENOMIC DNA]</scope>
    <source>
        <strain evidence="4 5">GB1</strain>
    </source>
</reference>
<feature type="transmembrane region" description="Helical" evidence="2">
    <location>
        <begin position="183"/>
        <end position="202"/>
    </location>
</feature>
<feature type="domain" description="J" evidence="3">
    <location>
        <begin position="50"/>
        <end position="123"/>
    </location>
</feature>
<keyword evidence="2" id="KW-1133">Transmembrane helix</keyword>
<gene>
    <name evidence="4" type="ORF">ECANGB1_2779</name>
</gene>
<keyword evidence="1" id="KW-0175">Coiled coil</keyword>
<dbReference type="InterPro" id="IPR001623">
    <property type="entry name" value="DnaJ_domain"/>
</dbReference>
<dbReference type="Pfam" id="PF00226">
    <property type="entry name" value="DnaJ"/>
    <property type="match status" value="1"/>
</dbReference>
<protein>
    <recommendedName>
        <fullName evidence="3">J domain-containing protein</fullName>
    </recommendedName>
</protein>
<dbReference type="InterPro" id="IPR036869">
    <property type="entry name" value="J_dom_sf"/>
</dbReference>
<dbReference type="Gene3D" id="1.10.287.110">
    <property type="entry name" value="DnaJ domain"/>
    <property type="match status" value="1"/>
</dbReference>
<name>A0A1Y1S9E6_9MICR</name>
<dbReference type="PROSITE" id="PS50076">
    <property type="entry name" value="DNAJ_2"/>
    <property type="match status" value="1"/>
</dbReference>
<feature type="coiled-coil region" evidence="1">
    <location>
        <begin position="4"/>
        <end position="47"/>
    </location>
</feature>
<dbReference type="SUPFAM" id="SSF46565">
    <property type="entry name" value="Chaperone J-domain"/>
    <property type="match status" value="1"/>
</dbReference>